<feature type="transmembrane region" description="Helical" evidence="6">
    <location>
        <begin position="44"/>
        <end position="61"/>
    </location>
</feature>
<evidence type="ECO:0000256" key="4">
    <source>
        <dbReference type="ARBA" id="ARBA00022989"/>
    </source>
</evidence>
<keyword evidence="3 6" id="KW-0812">Transmembrane</keyword>
<keyword evidence="5 6" id="KW-0472">Membrane</keyword>
<dbReference type="InterPro" id="IPR006696">
    <property type="entry name" value="DUF423"/>
</dbReference>
<reference evidence="7 8" key="1">
    <citation type="submission" date="2023-11" db="EMBL/GenBank/DDBJ databases">
        <title>MicrobeMod: A computational toolkit for identifying prokaryotic methylation and restriction-modification with nanopore sequencing.</title>
        <authorList>
            <person name="Crits-Christoph A."/>
            <person name="Kang S.C."/>
            <person name="Lee H."/>
            <person name="Ostrov N."/>
        </authorList>
    </citation>
    <scope>NUCLEOTIDE SEQUENCE [LARGE SCALE GENOMIC DNA]</scope>
    <source>
        <strain evidence="7 8">DSMZ 16071</strain>
    </source>
</reference>
<evidence type="ECO:0000256" key="6">
    <source>
        <dbReference type="SAM" id="Phobius"/>
    </source>
</evidence>
<accession>A0ABZ0X5Q4</accession>
<keyword evidence="4 6" id="KW-1133">Transmembrane helix</keyword>
<comment type="subcellular location">
    <subcellularLocation>
        <location evidence="1">Membrane</location>
        <topology evidence="1">Multi-pass membrane protein</topology>
    </subcellularLocation>
</comment>
<dbReference type="PANTHER" id="PTHR43461">
    <property type="entry name" value="TRANSMEMBRANE PROTEIN 256"/>
    <property type="match status" value="1"/>
</dbReference>
<evidence type="ECO:0000256" key="1">
    <source>
        <dbReference type="ARBA" id="ARBA00004141"/>
    </source>
</evidence>
<evidence type="ECO:0000313" key="8">
    <source>
        <dbReference type="Proteomes" id="UP001324185"/>
    </source>
</evidence>
<feature type="transmembrane region" description="Helical" evidence="6">
    <location>
        <begin position="68"/>
        <end position="87"/>
    </location>
</feature>
<dbReference type="PANTHER" id="PTHR43461:SF1">
    <property type="entry name" value="TRANSMEMBRANE PROTEIN 256"/>
    <property type="match status" value="1"/>
</dbReference>
<evidence type="ECO:0000313" key="7">
    <source>
        <dbReference type="EMBL" id="WQG85922.1"/>
    </source>
</evidence>
<sequence>MKKHFILHGAMFMALGVALGAVGSHALELSSDMQRLFELGVQYQIYHALGLIAVGLISGCLANTKGELAGWLMFAGIVGFSGGLYFYALTGNELIRKVIPLGGSLLIISWLVFFWAVLTSKVKQFD</sequence>
<keyword evidence="8" id="KW-1185">Reference proteome</keyword>
<name>A0ABZ0X5Q4_9GAMM</name>
<feature type="transmembrane region" description="Helical" evidence="6">
    <location>
        <begin position="99"/>
        <end position="118"/>
    </location>
</feature>
<proteinExistence type="inferred from homology"/>
<dbReference type="Proteomes" id="UP001324185">
    <property type="component" value="Chromosome"/>
</dbReference>
<gene>
    <name evidence="7" type="ORF">SR900_03320</name>
</gene>
<dbReference type="EMBL" id="CP140158">
    <property type="protein sequence ID" value="WQG85922.1"/>
    <property type="molecule type" value="Genomic_DNA"/>
</dbReference>
<protein>
    <submittedName>
        <fullName evidence="7">DUF423 domain-containing protein</fullName>
    </submittedName>
</protein>
<dbReference type="RefSeq" id="WP_018623937.1">
    <property type="nucleotide sequence ID" value="NZ_CP140158.1"/>
</dbReference>
<evidence type="ECO:0000256" key="5">
    <source>
        <dbReference type="ARBA" id="ARBA00023136"/>
    </source>
</evidence>
<evidence type="ECO:0000256" key="2">
    <source>
        <dbReference type="ARBA" id="ARBA00009694"/>
    </source>
</evidence>
<dbReference type="Pfam" id="PF04241">
    <property type="entry name" value="DUF423"/>
    <property type="match status" value="1"/>
</dbReference>
<evidence type="ECO:0000256" key="3">
    <source>
        <dbReference type="ARBA" id="ARBA00022692"/>
    </source>
</evidence>
<comment type="similarity">
    <text evidence="2">Belongs to the UPF0382 family.</text>
</comment>
<organism evidence="7 8">
    <name type="scientific">Kangiella aquimarina</name>
    <dbReference type="NCBI Taxonomy" id="261965"/>
    <lineage>
        <taxon>Bacteria</taxon>
        <taxon>Pseudomonadati</taxon>
        <taxon>Pseudomonadota</taxon>
        <taxon>Gammaproteobacteria</taxon>
        <taxon>Kangiellales</taxon>
        <taxon>Kangiellaceae</taxon>
        <taxon>Kangiella</taxon>
    </lineage>
</organism>